<dbReference type="InterPro" id="IPR050103">
    <property type="entry name" value="Class-III_PLP-dep_AT"/>
</dbReference>
<evidence type="ECO:0000256" key="3">
    <source>
        <dbReference type="ARBA" id="ARBA00022898"/>
    </source>
</evidence>
<dbReference type="Pfam" id="PF00202">
    <property type="entry name" value="Aminotran_3"/>
    <property type="match status" value="1"/>
</dbReference>
<protein>
    <recommendedName>
        <fullName evidence="6">Aminotransferase class III-fold pyridoxal phosphate-dependent enzyme</fullName>
    </recommendedName>
</protein>
<evidence type="ECO:0000313" key="4">
    <source>
        <dbReference type="EMBL" id="KAL3821728.1"/>
    </source>
</evidence>
<dbReference type="InterPro" id="IPR015422">
    <property type="entry name" value="PyrdxlP-dep_Trfase_small"/>
</dbReference>
<keyword evidence="3" id="KW-0663">Pyridoxal phosphate</keyword>
<comment type="caution">
    <text evidence="4">The sequence shown here is derived from an EMBL/GenBank/DDBJ whole genome shotgun (WGS) entry which is preliminary data.</text>
</comment>
<sequence length="216" mass="23059">MNKNKMASPLLLRRAAAAFSCSYTSSAGAISSARLHNDGIIANVGRRRSGSTLNLGCLDAPEKGETRTIHDAKSHIARGIGRLTDLVFASGSGSYVHTTCGKSLLDFTSGIGVVNTGHSHPVVIAAAKEQLDNIVHSQVNLGYHDRMLELTELLLPRMPLGIDVLYYGTTGAEAVENAVKMARAFTGKHAVVVFRGGYHGRTFGTMAMTTSARIYR</sequence>
<dbReference type="InterPro" id="IPR005814">
    <property type="entry name" value="Aminotrans_3"/>
</dbReference>
<comment type="cofactor">
    <cofactor evidence="1">
        <name>pyridoxal 5'-phosphate</name>
        <dbReference type="ChEBI" id="CHEBI:597326"/>
    </cofactor>
</comment>
<gene>
    <name evidence="4" type="ORF">ACHAXA_008464</name>
</gene>
<evidence type="ECO:0000256" key="1">
    <source>
        <dbReference type="ARBA" id="ARBA00001933"/>
    </source>
</evidence>
<evidence type="ECO:0000313" key="5">
    <source>
        <dbReference type="Proteomes" id="UP001530377"/>
    </source>
</evidence>
<accession>A0ABD3SBM2</accession>
<dbReference type="PANTHER" id="PTHR11986">
    <property type="entry name" value="AMINOTRANSFERASE CLASS III"/>
    <property type="match status" value="1"/>
</dbReference>
<dbReference type="AlphaFoldDB" id="A0ABD3SBM2"/>
<organism evidence="4 5">
    <name type="scientific">Cyclostephanos tholiformis</name>
    <dbReference type="NCBI Taxonomy" id="382380"/>
    <lineage>
        <taxon>Eukaryota</taxon>
        <taxon>Sar</taxon>
        <taxon>Stramenopiles</taxon>
        <taxon>Ochrophyta</taxon>
        <taxon>Bacillariophyta</taxon>
        <taxon>Coscinodiscophyceae</taxon>
        <taxon>Thalassiosirophycidae</taxon>
        <taxon>Stephanodiscales</taxon>
        <taxon>Stephanodiscaceae</taxon>
        <taxon>Cyclostephanos</taxon>
    </lineage>
</organism>
<dbReference type="Proteomes" id="UP001530377">
    <property type="component" value="Unassembled WGS sequence"/>
</dbReference>
<dbReference type="EMBL" id="JALLPB020000086">
    <property type="protein sequence ID" value="KAL3821728.1"/>
    <property type="molecule type" value="Genomic_DNA"/>
</dbReference>
<dbReference type="Gene3D" id="3.40.640.10">
    <property type="entry name" value="Type I PLP-dependent aspartate aminotransferase-like (Major domain)"/>
    <property type="match status" value="1"/>
</dbReference>
<keyword evidence="5" id="KW-1185">Reference proteome</keyword>
<dbReference type="InterPro" id="IPR015424">
    <property type="entry name" value="PyrdxlP-dep_Trfase"/>
</dbReference>
<evidence type="ECO:0000256" key="2">
    <source>
        <dbReference type="ARBA" id="ARBA00008954"/>
    </source>
</evidence>
<dbReference type="InterPro" id="IPR015421">
    <property type="entry name" value="PyrdxlP-dep_Trfase_major"/>
</dbReference>
<dbReference type="SUPFAM" id="SSF53383">
    <property type="entry name" value="PLP-dependent transferases"/>
    <property type="match status" value="1"/>
</dbReference>
<reference evidence="4 5" key="1">
    <citation type="submission" date="2024-10" db="EMBL/GenBank/DDBJ databases">
        <title>Updated reference genomes for cyclostephanoid diatoms.</title>
        <authorList>
            <person name="Roberts W.R."/>
            <person name="Alverson A.J."/>
        </authorList>
    </citation>
    <scope>NUCLEOTIDE SEQUENCE [LARGE SCALE GENOMIC DNA]</scope>
    <source>
        <strain evidence="4 5">AJA228-03</strain>
    </source>
</reference>
<proteinExistence type="inferred from homology"/>
<dbReference type="Gene3D" id="3.90.1150.10">
    <property type="entry name" value="Aspartate Aminotransferase, domain 1"/>
    <property type="match status" value="1"/>
</dbReference>
<evidence type="ECO:0008006" key="6">
    <source>
        <dbReference type="Google" id="ProtNLM"/>
    </source>
</evidence>
<comment type="similarity">
    <text evidence="2">Belongs to the class-III pyridoxal-phosphate-dependent aminotransferase family.</text>
</comment>
<name>A0ABD3SBM2_9STRA</name>